<evidence type="ECO:0000259" key="1">
    <source>
        <dbReference type="PROSITE" id="PS50168"/>
    </source>
</evidence>
<dbReference type="InterPro" id="IPR013320">
    <property type="entry name" value="ConA-like_dom_sf"/>
</dbReference>
<dbReference type="RefSeq" id="XP_035690468.1">
    <property type="nucleotide sequence ID" value="XM_035834575.1"/>
</dbReference>
<dbReference type="Gene3D" id="1.10.533.10">
    <property type="entry name" value="Death Domain, Fas"/>
    <property type="match status" value="1"/>
</dbReference>
<sequence length="335" mass="38111">MENATAATTQPTGTHNGGFSGQHWDLFRTFLDQVSSKVDEDELAIMKTICLTYLPKKDLDTVQDARTLFEELVARLLLSRDNLDVLEDLLRTCAREDLIGKLELYKQLRKREMTCEQCSSQQHTSEQHRGSGPELVRSTSIPGIKFKFDPNTAHRSLKFSNKSTVVSRDVEGAKHRHVPKRPERFVDGPYRAGNPLVLGDVAITSGKHYWEISVNESTIYIIGIAYRSTRRDERLGDNATSWILDRTGNDYETRHAGKPHKLKLDPHPVRIGILLDYEAGRVSFFDAETRRKLYTFKDHFANPVCPAFGVWDGELTLHTGLKAIRDLENQPSFSR</sequence>
<evidence type="ECO:0000259" key="2">
    <source>
        <dbReference type="PROSITE" id="PS50188"/>
    </source>
</evidence>
<organism evidence="3 4">
    <name type="scientific">Branchiostoma floridae</name>
    <name type="common">Florida lancelet</name>
    <name type="synonym">Amphioxus</name>
    <dbReference type="NCBI Taxonomy" id="7739"/>
    <lineage>
        <taxon>Eukaryota</taxon>
        <taxon>Metazoa</taxon>
        <taxon>Chordata</taxon>
        <taxon>Cephalochordata</taxon>
        <taxon>Leptocardii</taxon>
        <taxon>Amphioxiformes</taxon>
        <taxon>Branchiostomatidae</taxon>
        <taxon>Branchiostoma</taxon>
    </lineage>
</organism>
<dbReference type="OrthoDB" id="9049620at2759"/>
<reference evidence="3" key="1">
    <citation type="journal article" date="2020" name="Nat. Ecol. Evol.">
        <title>Deeply conserved synteny resolves early events in vertebrate evolution.</title>
        <authorList>
            <person name="Simakov O."/>
            <person name="Marletaz F."/>
            <person name="Yue J.X."/>
            <person name="O'Connell B."/>
            <person name="Jenkins J."/>
            <person name="Brandt A."/>
            <person name="Calef R."/>
            <person name="Tung C.H."/>
            <person name="Huang T.K."/>
            <person name="Schmutz J."/>
            <person name="Satoh N."/>
            <person name="Yu J.K."/>
            <person name="Putnam N.H."/>
            <person name="Green R.E."/>
            <person name="Rokhsar D.S."/>
        </authorList>
    </citation>
    <scope>NUCLEOTIDE SEQUENCE [LARGE SCALE GENOMIC DNA]</scope>
    <source>
        <strain evidence="3">S238N-H82</strain>
    </source>
</reference>
<dbReference type="AlphaFoldDB" id="A0A9J7LXJ3"/>
<dbReference type="PROSITE" id="PS50188">
    <property type="entry name" value="B302_SPRY"/>
    <property type="match status" value="1"/>
</dbReference>
<name>A0A9J7LXJ3_BRAFL</name>
<protein>
    <submittedName>
        <fullName evidence="4">E3 ubiquitin-protein ligase Midline-1-like</fullName>
    </submittedName>
</protein>
<proteinExistence type="predicted"/>
<accession>A0A9J7LXJ3</accession>
<dbReference type="PANTHER" id="PTHR24099:SF16">
    <property type="entry name" value="E3 UBIQUITIN-PROTEIN LIGASE MIDLINE-1-LIKE ISOFORM X1"/>
    <property type="match status" value="1"/>
</dbReference>
<dbReference type="CDD" id="cd13734">
    <property type="entry name" value="SPRY_PRY_C-II"/>
    <property type="match status" value="1"/>
</dbReference>
<dbReference type="PANTHER" id="PTHR24099">
    <property type="entry name" value="E3 UBIQUITIN-PROTEIN LIGASE TRIM36-RELATED"/>
    <property type="match status" value="1"/>
</dbReference>
<dbReference type="GO" id="GO:0042981">
    <property type="term" value="P:regulation of apoptotic process"/>
    <property type="evidence" value="ECO:0007669"/>
    <property type="project" value="InterPro"/>
</dbReference>
<dbReference type="InterPro" id="IPR003877">
    <property type="entry name" value="SPRY_dom"/>
</dbReference>
<dbReference type="Proteomes" id="UP000001554">
    <property type="component" value="Chromosome 11"/>
</dbReference>
<dbReference type="SMART" id="SM00449">
    <property type="entry name" value="SPRY"/>
    <property type="match status" value="1"/>
</dbReference>
<dbReference type="Gene3D" id="2.60.120.920">
    <property type="match status" value="1"/>
</dbReference>
<feature type="domain" description="DED" evidence="1">
    <location>
        <begin position="26"/>
        <end position="104"/>
    </location>
</feature>
<dbReference type="KEGG" id="bfo:118425615"/>
<dbReference type="SUPFAM" id="SSF49899">
    <property type="entry name" value="Concanavalin A-like lectins/glucanases"/>
    <property type="match status" value="1"/>
</dbReference>
<gene>
    <name evidence="4" type="primary">LOC118425615</name>
</gene>
<dbReference type="InterPro" id="IPR001870">
    <property type="entry name" value="B30.2/SPRY"/>
</dbReference>
<dbReference type="InterPro" id="IPR001875">
    <property type="entry name" value="DED_dom"/>
</dbReference>
<dbReference type="Pfam" id="PF00622">
    <property type="entry name" value="SPRY"/>
    <property type="match status" value="1"/>
</dbReference>
<dbReference type="PRINTS" id="PR01407">
    <property type="entry name" value="BUTYPHLNCDUF"/>
</dbReference>
<dbReference type="InterPro" id="IPR011029">
    <property type="entry name" value="DEATH-like_dom_sf"/>
</dbReference>
<dbReference type="GeneID" id="118425615"/>
<dbReference type="OMA" id="XPAALTL"/>
<reference evidence="4" key="2">
    <citation type="submission" date="2025-08" db="UniProtKB">
        <authorList>
            <consortium name="RefSeq"/>
        </authorList>
    </citation>
    <scope>IDENTIFICATION</scope>
    <source>
        <strain evidence="4">S238N-H82</strain>
        <tissue evidence="4">Testes</tissue>
    </source>
</reference>
<feature type="domain" description="B30.2/SPRY" evidence="2">
    <location>
        <begin position="126"/>
        <end position="326"/>
    </location>
</feature>
<dbReference type="SMART" id="SM00031">
    <property type="entry name" value="DED"/>
    <property type="match status" value="1"/>
</dbReference>
<keyword evidence="3" id="KW-1185">Reference proteome</keyword>
<dbReference type="SUPFAM" id="SSF47986">
    <property type="entry name" value="DEATH domain"/>
    <property type="match status" value="1"/>
</dbReference>
<dbReference type="InterPro" id="IPR050617">
    <property type="entry name" value="E3_ligase_FN3/SPRY"/>
</dbReference>
<dbReference type="InterPro" id="IPR003879">
    <property type="entry name" value="Butyrophylin_SPRY"/>
</dbReference>
<dbReference type="PROSITE" id="PS50168">
    <property type="entry name" value="DED"/>
    <property type="match status" value="1"/>
</dbReference>
<dbReference type="Pfam" id="PF01335">
    <property type="entry name" value="DED"/>
    <property type="match status" value="1"/>
</dbReference>
<evidence type="ECO:0000313" key="4">
    <source>
        <dbReference type="RefSeq" id="XP_035690468.1"/>
    </source>
</evidence>
<evidence type="ECO:0000313" key="3">
    <source>
        <dbReference type="Proteomes" id="UP000001554"/>
    </source>
</evidence>
<dbReference type="InterPro" id="IPR043136">
    <property type="entry name" value="B30.2/SPRY_sf"/>
</dbReference>